<evidence type="ECO:0000313" key="2">
    <source>
        <dbReference type="EMBL" id="TGO06825.1"/>
    </source>
</evidence>
<keyword evidence="3" id="KW-1185">Reference proteome</keyword>
<protein>
    <submittedName>
        <fullName evidence="2">Uncharacterized protein</fullName>
    </submittedName>
</protein>
<feature type="compositionally biased region" description="Basic and acidic residues" evidence="1">
    <location>
        <begin position="16"/>
        <end position="43"/>
    </location>
</feature>
<dbReference type="EMBL" id="PQXH01000463">
    <property type="protein sequence ID" value="TGO06825.1"/>
    <property type="molecule type" value="Genomic_DNA"/>
</dbReference>
<gene>
    <name evidence="2" type="ORF">BTUL_0468g00030</name>
</gene>
<feature type="region of interest" description="Disordered" evidence="1">
    <location>
        <begin position="16"/>
        <end position="46"/>
    </location>
</feature>
<comment type="caution">
    <text evidence="2">The sequence shown here is derived from an EMBL/GenBank/DDBJ whole genome shotgun (WGS) entry which is preliminary data.</text>
</comment>
<name>A0A4Z1E3Z5_9HELO</name>
<reference evidence="2 3" key="1">
    <citation type="submission" date="2017-12" db="EMBL/GenBank/DDBJ databases">
        <title>Comparative genomics of Botrytis spp.</title>
        <authorList>
            <person name="Valero-Jimenez C.A."/>
            <person name="Tapia P."/>
            <person name="Veloso J."/>
            <person name="Silva-Moreno E."/>
            <person name="Staats M."/>
            <person name="Valdes J.H."/>
            <person name="Van Kan J.A.L."/>
        </authorList>
    </citation>
    <scope>NUCLEOTIDE SEQUENCE [LARGE SCALE GENOMIC DNA]</scope>
    <source>
        <strain evidence="2 3">Bt9001</strain>
    </source>
</reference>
<evidence type="ECO:0000313" key="3">
    <source>
        <dbReference type="Proteomes" id="UP000297777"/>
    </source>
</evidence>
<evidence type="ECO:0000256" key="1">
    <source>
        <dbReference type="SAM" id="MobiDB-lite"/>
    </source>
</evidence>
<dbReference type="AlphaFoldDB" id="A0A4Z1E3Z5"/>
<sequence length="130" mass="14514">MTLKSRIPDLLDWNTLEDRHHNDGDTPCHGKAAEDDHEEKELEVVSSRFTEKQVQQAELAKAICNITSSIPIRIPLIRRDMNRSTTKTTASKTIATLVALSSDCRLSMRPTSAILTLSTPIMMIGIDLIK</sequence>
<proteinExistence type="predicted"/>
<accession>A0A4Z1E3Z5</accession>
<organism evidence="2 3">
    <name type="scientific">Botrytis tulipae</name>
    <dbReference type="NCBI Taxonomy" id="87230"/>
    <lineage>
        <taxon>Eukaryota</taxon>
        <taxon>Fungi</taxon>
        <taxon>Dikarya</taxon>
        <taxon>Ascomycota</taxon>
        <taxon>Pezizomycotina</taxon>
        <taxon>Leotiomycetes</taxon>
        <taxon>Helotiales</taxon>
        <taxon>Sclerotiniaceae</taxon>
        <taxon>Botrytis</taxon>
    </lineage>
</organism>
<dbReference type="Proteomes" id="UP000297777">
    <property type="component" value="Unassembled WGS sequence"/>
</dbReference>